<dbReference type="EMBL" id="BAAFGK010000004">
    <property type="protein sequence ID" value="GAB0058058.1"/>
    <property type="molecule type" value="Genomic_DNA"/>
</dbReference>
<proteinExistence type="predicted"/>
<evidence type="ECO:0008006" key="3">
    <source>
        <dbReference type="Google" id="ProtNLM"/>
    </source>
</evidence>
<gene>
    <name evidence="1" type="ORF">SIID45300_02398</name>
</gene>
<reference evidence="1 2" key="1">
    <citation type="submission" date="2024-05" db="EMBL/GenBank/DDBJ databases">
        <authorList>
            <consortium name="Candidatus Magnetaquicoccaceae bacterium FCR-1 genome sequencing consortium"/>
            <person name="Shimoshige H."/>
            <person name="Shimamura S."/>
            <person name="Taoka A."/>
            <person name="Kobayashi H."/>
            <person name="Maekawa T."/>
        </authorList>
    </citation>
    <scope>NUCLEOTIDE SEQUENCE [LARGE SCALE GENOMIC DNA]</scope>
    <source>
        <strain evidence="1 2">FCR-1</strain>
    </source>
</reference>
<dbReference type="Gene3D" id="3.30.420.240">
    <property type="match status" value="1"/>
</dbReference>
<dbReference type="Proteomes" id="UP001628193">
    <property type="component" value="Unassembled WGS sequence"/>
</dbReference>
<name>A0ABQ0CB12_9PROT</name>
<evidence type="ECO:0000313" key="1">
    <source>
        <dbReference type="EMBL" id="GAB0058058.1"/>
    </source>
</evidence>
<dbReference type="Gene3D" id="3.40.50.300">
    <property type="entry name" value="P-loop containing nucleotide triphosphate hydrolases"/>
    <property type="match status" value="1"/>
</dbReference>
<reference evidence="1 2" key="2">
    <citation type="submission" date="2024-09" db="EMBL/GenBank/DDBJ databases">
        <title>Draft genome sequence of Candidatus Magnetaquicoccaceae bacterium FCR-1.</title>
        <authorList>
            <person name="Shimoshige H."/>
            <person name="Shimamura S."/>
            <person name="Taoka A."/>
            <person name="Kobayashi H."/>
            <person name="Maekawa T."/>
        </authorList>
    </citation>
    <scope>NUCLEOTIDE SEQUENCE [LARGE SCALE GENOMIC DNA]</scope>
    <source>
        <strain evidence="1 2">FCR-1</strain>
    </source>
</reference>
<dbReference type="RefSeq" id="WP_420905738.1">
    <property type="nucleotide sequence ID" value="NZ_BAAFGK010000004.1"/>
</dbReference>
<comment type="caution">
    <text evidence="1">The sequence shown here is derived from an EMBL/GenBank/DDBJ whole genome shotgun (WGS) entry which is preliminary data.</text>
</comment>
<keyword evidence="2" id="KW-1185">Reference proteome</keyword>
<accession>A0ABQ0CB12</accession>
<dbReference type="PIRSF" id="PIRSF007056">
    <property type="entry name" value="UCP007056"/>
    <property type="match status" value="1"/>
</dbReference>
<sequence length="515" mass="57156">MTDSAVQTDPTPPALLPYQQKWVADKSKVKICEKSRRIGITWAEAVDDVLIAATGKADGGMDVWYIGYNKEMAEEYIRACAGWAKGIQKAASEIRESLFRDKDVERDILTYSIDFASGCRITALSSAPSNLRGKQGVVVIDEAAFHPHLPDLIKAAMALLLWGGKVRIISSHQGDDSPFNQLIQECRAGKKGYAVHRYVFQEAVAQGLYRRICLVTREAWSRKGEKAWVAQAYADYGSDAEEELDVVPSSGSGVYLTRAVIESCMDRARAVHRLSLPQEFATREAFLREGEVLEWCERVLLPELSRLDVSLQGYFGLDFGRSGDLSVLVPLMQSQDLRLTAPFLIEMSNVPFEQQKQVLFYVVDRLPRFRSGALDARGNGAYLAEVAMQRYGAARIVQVALSQPWYIEHMPKFKAAFEDRIVSIPADADVMDDLRAIKMHKGVAKVPEGAKTRGKDGRQRHGDAAIAIALGVFATKSSMLPAAGVSIDPDPEIYRPRADGSRPGLLQRFKARIWS</sequence>
<dbReference type="InterPro" id="IPR012036">
    <property type="entry name" value="Phage_Mu_Gp28"/>
</dbReference>
<protein>
    <recommendedName>
        <fullName evidence="3">Mu-like prophage FluMu protein gp28</fullName>
    </recommendedName>
</protein>
<evidence type="ECO:0000313" key="2">
    <source>
        <dbReference type="Proteomes" id="UP001628193"/>
    </source>
</evidence>
<organism evidence="1 2">
    <name type="scientific">Candidatus Magnetaquiglobus chichijimensis</name>
    <dbReference type="NCBI Taxonomy" id="3141448"/>
    <lineage>
        <taxon>Bacteria</taxon>
        <taxon>Pseudomonadati</taxon>
        <taxon>Pseudomonadota</taxon>
        <taxon>Magnetococcia</taxon>
        <taxon>Magnetococcales</taxon>
        <taxon>Candidatus Magnetaquicoccaceae</taxon>
        <taxon>Candidatus Magnetaquiglobus</taxon>
    </lineage>
</organism>
<dbReference type="InterPro" id="IPR027417">
    <property type="entry name" value="P-loop_NTPase"/>
</dbReference>